<dbReference type="Gene3D" id="1.25.40.390">
    <property type="match status" value="1"/>
</dbReference>
<dbReference type="InterPro" id="IPR011990">
    <property type="entry name" value="TPR-like_helical_dom_sf"/>
</dbReference>
<dbReference type="KEGG" id="phal:H9I45_11000"/>
<name>A0A7L8AD78_9FLAO</name>
<sequence>MKTIKIILYSALFLVTVSCTGDFDEINTKQNGFESSELSAKFFITETQYQLYAPGRFEYWRAHLIHADRFAGQFTFGHDVSWWSDGLSYTYNGGYTDASWGWFSNYFGKVKNFLELTKPGGDFENDRMYATGLIIKSLYYQMYTDTFGMIPYSEAGVEGNLTPKYDSQQEIYTGIIADLDEAMTIIGSQTSTGVLVDDLGNNDLYCGGDLQKWKKLANTLKLRIGMRALGATGENFATTTINEALNNPLLDDTTGSVTMEKDVKIGQFGSGAYGDVWTNFGGGSDWTMGATLINSLKKNNDPRLSIYAAPAPGGEFVFEKSASNPNYQEQLDFMISNLDEANATYTKTIVGDKTTLVIDANQYIGQPTRLNGLIKPMVKFDMFSKPSSIIIQATGKGVPVYPEIIMTSAEAYFLKAEAAVRGIGSGNAQSLFESGIREAMKLWNVPSGDVDTYVTNEAIANISAGTLEEKLEKIATQRWLASYTDGFEAWAVVRDYGYPKELADGVSNTAIFELGTLNGKYPQRLRYGSGAQSNPNYTNAVSTQGADNQGTKLWFAK</sequence>
<keyword evidence="1" id="KW-0732">Signal</keyword>
<evidence type="ECO:0000256" key="1">
    <source>
        <dbReference type="SAM" id="SignalP"/>
    </source>
</evidence>
<dbReference type="Proteomes" id="UP000516764">
    <property type="component" value="Chromosome"/>
</dbReference>
<dbReference type="AlphaFoldDB" id="A0A7L8AD78"/>
<organism evidence="2 3">
    <name type="scientific">Polaribacter haliotis</name>
    <dbReference type="NCBI Taxonomy" id="1888915"/>
    <lineage>
        <taxon>Bacteria</taxon>
        <taxon>Pseudomonadati</taxon>
        <taxon>Bacteroidota</taxon>
        <taxon>Flavobacteriia</taxon>
        <taxon>Flavobacteriales</taxon>
        <taxon>Flavobacteriaceae</taxon>
    </lineage>
</organism>
<dbReference type="Pfam" id="PF12771">
    <property type="entry name" value="SusD-like_2"/>
    <property type="match status" value="1"/>
</dbReference>
<feature type="signal peptide" evidence="1">
    <location>
        <begin position="1"/>
        <end position="20"/>
    </location>
</feature>
<evidence type="ECO:0000313" key="2">
    <source>
        <dbReference type="EMBL" id="QOD59874.1"/>
    </source>
</evidence>
<dbReference type="InterPro" id="IPR041662">
    <property type="entry name" value="SusD-like_2"/>
</dbReference>
<protein>
    <submittedName>
        <fullName evidence="2">SusD/RagB family nutrient-binding outer membrane lipoprotein</fullName>
    </submittedName>
</protein>
<accession>A0A7L8AD78</accession>
<proteinExistence type="predicted"/>
<gene>
    <name evidence="2" type="ORF">H9I45_11000</name>
</gene>
<dbReference type="OrthoDB" id="725917at2"/>
<feature type="chain" id="PRO_5032318918" evidence="1">
    <location>
        <begin position="21"/>
        <end position="557"/>
    </location>
</feature>
<dbReference type="PROSITE" id="PS51257">
    <property type="entry name" value="PROKAR_LIPOPROTEIN"/>
    <property type="match status" value="1"/>
</dbReference>
<dbReference type="SUPFAM" id="SSF48452">
    <property type="entry name" value="TPR-like"/>
    <property type="match status" value="1"/>
</dbReference>
<keyword evidence="2" id="KW-0449">Lipoprotein</keyword>
<evidence type="ECO:0000313" key="3">
    <source>
        <dbReference type="Proteomes" id="UP000516764"/>
    </source>
</evidence>
<dbReference type="RefSeq" id="WP_088352572.1">
    <property type="nucleotide sequence ID" value="NZ_CP061813.1"/>
</dbReference>
<dbReference type="EMBL" id="CP061813">
    <property type="protein sequence ID" value="QOD59874.1"/>
    <property type="molecule type" value="Genomic_DNA"/>
</dbReference>
<keyword evidence="3" id="KW-1185">Reference proteome</keyword>
<reference evidence="2 3" key="1">
    <citation type="journal article" date="2016" name="Int. J. Syst. Evol. Microbiol.">
        <title>Polaribacter haliotis sp. nov., isolated from the gut of abalone Haliotis discus hannai.</title>
        <authorList>
            <person name="Kim Y.O."/>
            <person name="Park I.S."/>
            <person name="Park S."/>
            <person name="Nam B.H."/>
            <person name="Park J.M."/>
            <person name="Kim D.G."/>
            <person name="Yoon J.H."/>
        </authorList>
    </citation>
    <scope>NUCLEOTIDE SEQUENCE [LARGE SCALE GENOMIC DNA]</scope>
    <source>
        <strain evidence="2 3">KCTC 52418</strain>
    </source>
</reference>